<dbReference type="GO" id="GO:0044718">
    <property type="term" value="P:siderophore transmembrane transport"/>
    <property type="evidence" value="ECO:0007669"/>
    <property type="project" value="TreeGrafter"/>
</dbReference>
<evidence type="ECO:0000256" key="1">
    <source>
        <dbReference type="ARBA" id="ARBA00004571"/>
    </source>
</evidence>
<evidence type="ECO:0000256" key="6">
    <source>
        <dbReference type="ARBA" id="ARBA00022729"/>
    </source>
</evidence>
<dbReference type="GO" id="GO:0009279">
    <property type="term" value="C:cell outer membrane"/>
    <property type="evidence" value="ECO:0007669"/>
    <property type="project" value="UniProtKB-SubCell"/>
</dbReference>
<dbReference type="InterPro" id="IPR000531">
    <property type="entry name" value="Beta-barrel_TonB"/>
</dbReference>
<feature type="chain" id="PRO_5036812198" evidence="13">
    <location>
        <begin position="22"/>
        <end position="704"/>
    </location>
</feature>
<comment type="similarity">
    <text evidence="2">Belongs to the TonB-dependent receptor family. Hemoglobin/haptoglobin binding protein subfamily.</text>
</comment>
<evidence type="ECO:0000256" key="13">
    <source>
        <dbReference type="SAM" id="SignalP"/>
    </source>
</evidence>
<dbReference type="Pfam" id="PF00593">
    <property type="entry name" value="TonB_dep_Rec_b-barrel"/>
    <property type="match status" value="1"/>
</dbReference>
<evidence type="ECO:0000256" key="3">
    <source>
        <dbReference type="ARBA" id="ARBA00022448"/>
    </source>
</evidence>
<evidence type="ECO:0000256" key="7">
    <source>
        <dbReference type="ARBA" id="ARBA00023077"/>
    </source>
</evidence>
<dbReference type="PANTHER" id="PTHR30069:SF29">
    <property type="entry name" value="HEMOGLOBIN AND HEMOGLOBIN-HAPTOGLOBIN-BINDING PROTEIN 1-RELATED"/>
    <property type="match status" value="1"/>
</dbReference>
<dbReference type="Proteomes" id="UP000623842">
    <property type="component" value="Unassembled WGS sequence"/>
</dbReference>
<evidence type="ECO:0000256" key="4">
    <source>
        <dbReference type="ARBA" id="ARBA00022452"/>
    </source>
</evidence>
<feature type="signal peptide" evidence="13">
    <location>
        <begin position="1"/>
        <end position="21"/>
    </location>
</feature>
<dbReference type="RefSeq" id="WP_189768982.1">
    <property type="nucleotide sequence ID" value="NZ_BNCK01000003.1"/>
</dbReference>
<keyword evidence="8 11" id="KW-0472">Membrane</keyword>
<dbReference type="Gene3D" id="2.170.130.10">
    <property type="entry name" value="TonB-dependent receptor, plug domain"/>
    <property type="match status" value="1"/>
</dbReference>
<protein>
    <submittedName>
        <fullName evidence="16">TonB-dependent receptor</fullName>
    </submittedName>
</protein>
<keyword evidence="10 11" id="KW-0998">Cell outer membrane</keyword>
<evidence type="ECO:0000256" key="9">
    <source>
        <dbReference type="ARBA" id="ARBA00023170"/>
    </source>
</evidence>
<evidence type="ECO:0000256" key="5">
    <source>
        <dbReference type="ARBA" id="ARBA00022692"/>
    </source>
</evidence>
<dbReference type="CDD" id="cd01347">
    <property type="entry name" value="ligand_gated_channel"/>
    <property type="match status" value="1"/>
</dbReference>
<evidence type="ECO:0000313" key="17">
    <source>
        <dbReference type="Proteomes" id="UP000623842"/>
    </source>
</evidence>
<dbReference type="Gene3D" id="2.40.170.20">
    <property type="entry name" value="TonB-dependent receptor, beta-barrel domain"/>
    <property type="match status" value="1"/>
</dbReference>
<dbReference type="SUPFAM" id="SSF56935">
    <property type="entry name" value="Porins"/>
    <property type="match status" value="1"/>
</dbReference>
<evidence type="ECO:0000256" key="8">
    <source>
        <dbReference type="ARBA" id="ARBA00023136"/>
    </source>
</evidence>
<evidence type="ECO:0000313" key="16">
    <source>
        <dbReference type="EMBL" id="GHF88895.1"/>
    </source>
</evidence>
<keyword evidence="6 13" id="KW-0732">Signal</keyword>
<feature type="domain" description="TonB-dependent receptor-like beta-barrel" evidence="14">
    <location>
        <begin position="294"/>
        <end position="674"/>
    </location>
</feature>
<sequence>MFNWFTTFVLLLLAIPSLAFADNQSEVDCIKHNRLLDFSLQQLIETKVTVASLSEETVAQAPVPVTVITEQMIKQSGALDLKELLLTYVPGFTDVEDQNEINIAARGIFTSAQQKILFLINGHRLNSRSYAMATPDPSISLDKIKQIEVLRGPASSLYGNVSLTATVNIVLKSANSSDSLVKATIGQFGQRGLSINYTLNETDKALLIWAATYKADGEIKTLQPQDTYNAVPSEENKVIVGGVRDKAPYDIGMSLETAQGSVLLNARASHYIEPFSAGGLSGETYKYNAFDRINGNSPGFGYQAVHANYQTPQLNLAQWSHEHAIYFDKHKVEAVIVIDPSLPSYGGPTWSEKSWGLLSKFSRRFGDSELLLGGQLEHYSVYGATFPIGIRSFRVNTVDSNLLPSGSESNYSLFAQYKKTLNEHWQANLGLRYDIKNRRVTDNLTQLSPRLGLVYQNQDTSVKLSYSEAFVDATYWNRFSNLASFKGAKTLKPEKLKTWQVSPTFNFPNHDLQLTTSFFYDQAIDVIFRDNSAMENNYSNAGRLETVGVEQELHYIQPQFNVRLNASYRHAKSSEKIAIDHGYINNVPKINANMILDYKVTDHLNVHIALRYVGKQYSPIDIQRDGNRVVDPFPRTGVDYFKPNNYQPALWLVNTNINIQLNEQLNLSVRADNLLNKEYQLGGSTLHPYPKKGRWLTAQLTYDF</sequence>
<dbReference type="PANTHER" id="PTHR30069">
    <property type="entry name" value="TONB-DEPENDENT OUTER MEMBRANE RECEPTOR"/>
    <property type="match status" value="1"/>
</dbReference>
<dbReference type="InterPro" id="IPR036942">
    <property type="entry name" value="Beta-barrel_TonB_sf"/>
</dbReference>
<comment type="subcellular location">
    <subcellularLocation>
        <location evidence="1 11">Cell outer membrane</location>
        <topology evidence="1 11">Multi-pass membrane protein</topology>
    </subcellularLocation>
</comment>
<keyword evidence="3 11" id="KW-0813">Transport</keyword>
<dbReference type="AlphaFoldDB" id="A0A919EK47"/>
<evidence type="ECO:0000256" key="10">
    <source>
        <dbReference type="ARBA" id="ARBA00023237"/>
    </source>
</evidence>
<comment type="caution">
    <text evidence="16">The sequence shown here is derived from an EMBL/GenBank/DDBJ whole genome shotgun (WGS) entry which is preliminary data.</text>
</comment>
<dbReference type="InterPro" id="IPR037066">
    <property type="entry name" value="Plug_dom_sf"/>
</dbReference>
<evidence type="ECO:0000256" key="12">
    <source>
        <dbReference type="RuleBase" id="RU003357"/>
    </source>
</evidence>
<reference evidence="16" key="2">
    <citation type="submission" date="2020-09" db="EMBL/GenBank/DDBJ databases">
        <authorList>
            <person name="Sun Q."/>
            <person name="Kim S."/>
        </authorList>
    </citation>
    <scope>NUCLEOTIDE SEQUENCE</scope>
    <source>
        <strain evidence="16">KCTC 42731</strain>
    </source>
</reference>
<dbReference type="PROSITE" id="PS52016">
    <property type="entry name" value="TONB_DEPENDENT_REC_3"/>
    <property type="match status" value="1"/>
</dbReference>
<evidence type="ECO:0000256" key="11">
    <source>
        <dbReference type="PROSITE-ProRule" id="PRU01360"/>
    </source>
</evidence>
<evidence type="ECO:0000259" key="15">
    <source>
        <dbReference type="Pfam" id="PF07715"/>
    </source>
</evidence>
<keyword evidence="7 12" id="KW-0798">TonB box</keyword>
<keyword evidence="17" id="KW-1185">Reference proteome</keyword>
<evidence type="ECO:0000256" key="2">
    <source>
        <dbReference type="ARBA" id="ARBA00008143"/>
    </source>
</evidence>
<dbReference type="Pfam" id="PF07715">
    <property type="entry name" value="Plug"/>
    <property type="match status" value="1"/>
</dbReference>
<dbReference type="GO" id="GO:0015344">
    <property type="term" value="F:siderophore uptake transmembrane transporter activity"/>
    <property type="evidence" value="ECO:0007669"/>
    <property type="project" value="TreeGrafter"/>
</dbReference>
<dbReference type="InterPro" id="IPR039426">
    <property type="entry name" value="TonB-dep_rcpt-like"/>
</dbReference>
<evidence type="ECO:0000259" key="14">
    <source>
        <dbReference type="Pfam" id="PF00593"/>
    </source>
</evidence>
<proteinExistence type="inferred from homology"/>
<keyword evidence="5 11" id="KW-0812">Transmembrane</keyword>
<name>A0A919EK47_9GAMM</name>
<keyword evidence="4 11" id="KW-1134">Transmembrane beta strand</keyword>
<feature type="domain" description="TonB-dependent receptor plug" evidence="15">
    <location>
        <begin position="59"/>
        <end position="162"/>
    </location>
</feature>
<gene>
    <name evidence="16" type="ORF">GCM10017161_15830</name>
</gene>
<reference evidence="16" key="1">
    <citation type="journal article" date="2014" name="Int. J. Syst. Evol. Microbiol.">
        <title>Complete genome sequence of Corynebacterium casei LMG S-19264T (=DSM 44701T), isolated from a smear-ripened cheese.</title>
        <authorList>
            <consortium name="US DOE Joint Genome Institute (JGI-PGF)"/>
            <person name="Walter F."/>
            <person name="Albersmeier A."/>
            <person name="Kalinowski J."/>
            <person name="Ruckert C."/>
        </authorList>
    </citation>
    <scope>NUCLEOTIDE SEQUENCE</scope>
    <source>
        <strain evidence="16">KCTC 42731</strain>
    </source>
</reference>
<organism evidence="16 17">
    <name type="scientific">Thalassotalea marina</name>
    <dbReference type="NCBI Taxonomy" id="1673741"/>
    <lineage>
        <taxon>Bacteria</taxon>
        <taxon>Pseudomonadati</taxon>
        <taxon>Pseudomonadota</taxon>
        <taxon>Gammaproteobacteria</taxon>
        <taxon>Alteromonadales</taxon>
        <taxon>Colwelliaceae</taxon>
        <taxon>Thalassotalea</taxon>
    </lineage>
</organism>
<accession>A0A919EK47</accession>
<dbReference type="EMBL" id="BNCK01000003">
    <property type="protein sequence ID" value="GHF88895.1"/>
    <property type="molecule type" value="Genomic_DNA"/>
</dbReference>
<dbReference type="InterPro" id="IPR012910">
    <property type="entry name" value="Plug_dom"/>
</dbReference>
<keyword evidence="9 16" id="KW-0675">Receptor</keyword>